<dbReference type="OrthoDB" id="10521800at2759"/>
<evidence type="ECO:0000313" key="3">
    <source>
        <dbReference type="Proteomes" id="UP000284375"/>
    </source>
</evidence>
<sequence>MCDGILRSAGCPGLTSSLSENSQTDGATKVPVVSCAEGALRLHLDESPSPKGAYASGASGANSATTSVLVRLGPPRVARVDAAHQLELLQGQRGRVLVLEVHELRGRVVKVVVVVLGHVDVEERAEDLLVHVEGVGVPLVSNAQGREQVVHVHRGGIQQAPGAAQVVSHRLGQGDGLVALAPDEEDLHQTATDGDDRGGGPGGLDDTGVPELGKQPLQVLVVLLLAHEADEAVQLRRLELDKVDVHALAGHEGLAQDGLGQLQHAVLHDGVGSLGGLDAQAGQVEGQLEGEGDGLRVLEAVLAGHELVPGRGQADGLRVAVGQQQSVNPGGDSGAGDEEDVVLVETELAELLDDGNHEGTGDDGLSLDGGTKLLHKELEERLLDSDELLGMLLLVELEEDVQASTIEHLVLHRQHLAGHRQAVAVVQDTLGQQVGHDVGEGVLDDSLARVDVGRLSLGGTKGLLESSDEHHGTAVDVVGQLHVRDLLDGDGTSDLAAGNDVETQLLQQSPGLDREAAGQVGLGKSSAGLVQLGRVNASLASNAGLGKNLDNGRVKLRLSLLADLRLVRAGPDTNKRGQAAQCSLVSAAVLLLVDLELLLPEDLGLLGGFGAHNSLGLASSTSGGRAVDLGLGAVQSSEVTLGGSDKRQLEGRLLGIDGLAALRSSSLLLLGLGDNLLADLDSLLLVLHVVALAGDGNEGHGGRQGDIGLGTVDLGAGVAVLNGNLANLLDRDLEMGLEDDDVPLVDGLHKLRRHVVLLSLLGESEPHGGVDGAELGPALLLVVDLGESDSGRKSILADDTLGVLVRPDQLEVVAVGSLDAVLHTKVTHNVESPDGERVAGSQGGLVALKKLLVNSKDLGPLLSLLVELDQLVGRLGDELVLDLQAREQRALEDGRVQLLGRLSLVRLSVRQGKAASELDSDIAVCVGEAVLARAAKIRPDLLEQLGADLNALSPLLLVEVERGQSVAGLDLALDSNNSDLPSLALGPGGSRGRHSSLHNLVQNSIGLVVLDVGLIRVDIGINRSLDANTTLGSNGGLGLGRFNLLLLSLLLDSAHKRHSSVDSRSGSLLARALEVAPHGLEDCNSRVQDAHGLELLTNLVQLVDDSLRLVLSHVLVVEPDTMENVLGLGLTALATQEASVGNADLDLALVGLGDLSGSGSDRSAAAVLSQTTPERDVKLLSMGVVLLRLVRVRHAQGNLDTTDVKDVEVALSSLEDGLGVLHNLLVLGLLVQDGLELLSSGTSLGRELTVLGNGGLVDTAVHGLGLFVLLDASVQLGKLVVVLGSKSAVGTTTLFLRVDDVLQKLLTLSDSIVAGSSLLLDGGGDVKGLDGTGDSELVGATENSLSDLGSLVEVLARVCRSRELLVRLGDVDAALQHTLGGVSQSGLADGEGQNMRGVGLLRQRLLVPAPLLETGQKGRVGEDSLELSSNRGSLDLATRVKVGALEVRQPVASGVLKQSVRLEEAVDLNGADGIQAALDVPSDADLDVQKETGSQVLVGLIGGKKSILGILGLLLAELQEVQADRLVAEANGLVLDDHERSAGILDVLDDVGRSRLVKALLDLELKQGLDLDRGEGSLRNKQPADDQASIATQSDGRDMLCQNLIGGAGQLLDGSGNLGNGGCLGQEPKRHISPGQRALAANSNLLRDILDLLLVTKAAADEPSASHVLHILSGALRSHDDLAGGLGPGRGEGTAEEDNADVVLVLGGDVVEVLKGLELVGLITLQAVQTINDQDNILKTLERSVKSVPESVLSIVGAVGVGIQLRHVGEAAEQGDVAHVLLKELQQQGLDQSNLCGLSRNLAVDRRRDGLVLMVTNAALQPLEDPVEEEALASSSLGCDGEDAVPATGEIHERTVKPLAGELGTGSASRTATGHKSLKLAILGEQPLADALDRDLGNAVLVADKGLHAVAKGQVEVDRDAGARHGTRALAVENGHLDRESEHVGQRQAEVPPGLGNGDEHANITLVEIEGEAILVEDAKGPLQGLAVLRSELHNLDRGENKLDSILGGGNEAVVGDLEQRQLLGEVLSPFEDLVPAAAPGRHPPETLVGNEAKEVLARHARRQLGLLVALELGGQLGPEARHSIGHDVVAPRAELFPGLGDADRLVTTALALSSMLLLFLVLLSSGTAVASDAAENPEASETVRS</sequence>
<gene>
    <name evidence="2" type="ORF">VSDG_05609</name>
</gene>
<dbReference type="EMBL" id="LJZO01000019">
    <property type="protein sequence ID" value="ROV96638.1"/>
    <property type="molecule type" value="Genomic_DNA"/>
</dbReference>
<feature type="region of interest" description="Disordered" evidence="1">
    <location>
        <begin position="188"/>
        <end position="210"/>
    </location>
</feature>
<protein>
    <submittedName>
        <fullName evidence="2">Uncharacterized protein</fullName>
    </submittedName>
</protein>
<reference evidence="2 3" key="1">
    <citation type="submission" date="2015-09" db="EMBL/GenBank/DDBJ databases">
        <title>Host preference determinants of Valsa canker pathogens revealed by comparative genomics.</title>
        <authorList>
            <person name="Yin Z."/>
            <person name="Huang L."/>
        </authorList>
    </citation>
    <scope>NUCLEOTIDE SEQUENCE [LARGE SCALE GENOMIC DNA]</scope>
    <source>
        <strain evidence="2 3">YSFL</strain>
    </source>
</reference>
<keyword evidence="3" id="KW-1185">Reference proteome</keyword>
<dbReference type="Proteomes" id="UP000284375">
    <property type="component" value="Unassembled WGS sequence"/>
</dbReference>
<evidence type="ECO:0000256" key="1">
    <source>
        <dbReference type="SAM" id="MobiDB-lite"/>
    </source>
</evidence>
<evidence type="ECO:0000313" key="2">
    <source>
        <dbReference type="EMBL" id="ROV96638.1"/>
    </source>
</evidence>
<comment type="caution">
    <text evidence="2">The sequence shown here is derived from an EMBL/GenBank/DDBJ whole genome shotgun (WGS) entry which is preliminary data.</text>
</comment>
<accession>A0A423VZW9</accession>
<name>A0A423VZW9_CYTCH</name>
<proteinExistence type="predicted"/>
<organism evidence="2 3">
    <name type="scientific">Cytospora chrysosperma</name>
    <name type="common">Cytospora canker fungus</name>
    <name type="synonym">Sphaeria chrysosperma</name>
    <dbReference type="NCBI Taxonomy" id="252740"/>
    <lineage>
        <taxon>Eukaryota</taxon>
        <taxon>Fungi</taxon>
        <taxon>Dikarya</taxon>
        <taxon>Ascomycota</taxon>
        <taxon>Pezizomycotina</taxon>
        <taxon>Sordariomycetes</taxon>
        <taxon>Sordariomycetidae</taxon>
        <taxon>Diaporthales</taxon>
        <taxon>Cytosporaceae</taxon>
        <taxon>Cytospora</taxon>
    </lineage>
</organism>